<sequence length="82" mass="9700">MVLVLLHVPLRFPCQKFINSRLIRNRCIEHIDKLCILLIVKIKYATIEDHILRSLTCHFQDEVVRDLWRISAAASIMLFEIL</sequence>
<dbReference type="Proteomes" id="UP000255106">
    <property type="component" value="Unassembled WGS sequence"/>
</dbReference>
<protein>
    <submittedName>
        <fullName evidence="1">Uncharacterized protein</fullName>
    </submittedName>
</protein>
<gene>
    <name evidence="1" type="ORF">NCTC10005_00353</name>
</gene>
<evidence type="ECO:0000313" key="2">
    <source>
        <dbReference type="Proteomes" id="UP000255106"/>
    </source>
</evidence>
<dbReference type="AlphaFoldDB" id="A0A377LQR7"/>
<reference evidence="1 2" key="1">
    <citation type="submission" date="2018-06" db="EMBL/GenBank/DDBJ databases">
        <authorList>
            <consortium name="Pathogen Informatics"/>
            <person name="Doyle S."/>
        </authorList>
    </citation>
    <scope>NUCLEOTIDE SEQUENCE [LARGE SCALE GENOMIC DNA]</scope>
    <source>
        <strain evidence="1 2">NCTC10005</strain>
    </source>
</reference>
<evidence type="ECO:0000313" key="1">
    <source>
        <dbReference type="EMBL" id="STQ07720.1"/>
    </source>
</evidence>
<dbReference type="EMBL" id="UGJB01000003">
    <property type="protein sequence ID" value="STQ07720.1"/>
    <property type="molecule type" value="Genomic_DNA"/>
</dbReference>
<name>A0A377LQR7_ENTCL</name>
<accession>A0A377LQR7</accession>
<proteinExistence type="predicted"/>
<organism evidence="1 2">
    <name type="scientific">Enterobacter cloacae</name>
    <dbReference type="NCBI Taxonomy" id="550"/>
    <lineage>
        <taxon>Bacteria</taxon>
        <taxon>Pseudomonadati</taxon>
        <taxon>Pseudomonadota</taxon>
        <taxon>Gammaproteobacteria</taxon>
        <taxon>Enterobacterales</taxon>
        <taxon>Enterobacteriaceae</taxon>
        <taxon>Enterobacter</taxon>
        <taxon>Enterobacter cloacae complex</taxon>
    </lineage>
</organism>